<name>A0ABS5RGX4_9MYCO</name>
<reference evidence="3 4" key="1">
    <citation type="submission" date="2021-05" db="EMBL/GenBank/DDBJ databases">
        <title>Mycobacterium acidophilum sp. nov., an extremely acid-tolerant member of the genus Mycobacterium.</title>
        <authorList>
            <person name="Xia J."/>
        </authorList>
    </citation>
    <scope>NUCLEOTIDE SEQUENCE [LARGE SCALE GENOMIC DNA]</scope>
    <source>
        <strain evidence="3 4">M1</strain>
    </source>
</reference>
<accession>A0ABS5RGX4</accession>
<organism evidence="3 4">
    <name type="scientific">Mycolicibacter acidiphilus</name>
    <dbReference type="NCBI Taxonomy" id="2835306"/>
    <lineage>
        <taxon>Bacteria</taxon>
        <taxon>Bacillati</taxon>
        <taxon>Actinomycetota</taxon>
        <taxon>Actinomycetes</taxon>
        <taxon>Mycobacteriales</taxon>
        <taxon>Mycobacteriaceae</taxon>
        <taxon>Mycolicibacter</taxon>
    </lineage>
</organism>
<feature type="compositionally biased region" description="Pro residues" evidence="1">
    <location>
        <begin position="28"/>
        <end position="37"/>
    </location>
</feature>
<feature type="chain" id="PRO_5046034852" evidence="2">
    <location>
        <begin position="26"/>
        <end position="101"/>
    </location>
</feature>
<evidence type="ECO:0000256" key="2">
    <source>
        <dbReference type="SAM" id="SignalP"/>
    </source>
</evidence>
<comment type="caution">
    <text evidence="3">The sequence shown here is derived from an EMBL/GenBank/DDBJ whole genome shotgun (WGS) entry which is preliminary data.</text>
</comment>
<dbReference type="Proteomes" id="UP001519535">
    <property type="component" value="Unassembled WGS sequence"/>
</dbReference>
<feature type="region of interest" description="Disordered" evidence="1">
    <location>
        <begin position="76"/>
        <end position="101"/>
    </location>
</feature>
<sequence>MARLLNVIATAAVSFVVTVAGPAAADPGPTPASPPAPGFGSGWAQCGDRLVPADPRVDMQNPLGGLIYREMLRQMCGPGTTADSPTDPPEPTANVGRFRHW</sequence>
<protein>
    <submittedName>
        <fullName evidence="3">Uncharacterized protein</fullName>
    </submittedName>
</protein>
<evidence type="ECO:0000313" key="3">
    <source>
        <dbReference type="EMBL" id="MBS9533550.1"/>
    </source>
</evidence>
<feature type="region of interest" description="Disordered" evidence="1">
    <location>
        <begin position="21"/>
        <end position="41"/>
    </location>
</feature>
<dbReference type="RefSeq" id="WP_214092431.1">
    <property type="nucleotide sequence ID" value="NZ_JAHCLR010000012.1"/>
</dbReference>
<keyword evidence="2" id="KW-0732">Signal</keyword>
<gene>
    <name evidence="3" type="ORF">KIH27_08115</name>
</gene>
<dbReference type="EMBL" id="JAHCLR010000012">
    <property type="protein sequence ID" value="MBS9533550.1"/>
    <property type="molecule type" value="Genomic_DNA"/>
</dbReference>
<feature type="signal peptide" evidence="2">
    <location>
        <begin position="1"/>
        <end position="25"/>
    </location>
</feature>
<keyword evidence="4" id="KW-1185">Reference proteome</keyword>
<proteinExistence type="predicted"/>
<evidence type="ECO:0000256" key="1">
    <source>
        <dbReference type="SAM" id="MobiDB-lite"/>
    </source>
</evidence>
<evidence type="ECO:0000313" key="4">
    <source>
        <dbReference type="Proteomes" id="UP001519535"/>
    </source>
</evidence>